<evidence type="ECO:0000256" key="1">
    <source>
        <dbReference type="SAM" id="Phobius"/>
    </source>
</evidence>
<keyword evidence="1" id="KW-0812">Transmembrane</keyword>
<evidence type="ECO:0000313" key="3">
    <source>
        <dbReference type="Proteomes" id="UP000751190"/>
    </source>
</evidence>
<organism evidence="2 3">
    <name type="scientific">Diacronema lutheri</name>
    <name type="common">Unicellular marine alga</name>
    <name type="synonym">Monochrysis lutheri</name>
    <dbReference type="NCBI Taxonomy" id="2081491"/>
    <lineage>
        <taxon>Eukaryota</taxon>
        <taxon>Haptista</taxon>
        <taxon>Haptophyta</taxon>
        <taxon>Pavlovophyceae</taxon>
        <taxon>Pavlovales</taxon>
        <taxon>Pavlovaceae</taxon>
        <taxon>Diacronema</taxon>
    </lineage>
</organism>
<keyword evidence="3" id="KW-1185">Reference proteome</keyword>
<name>A0A8J5XRW4_DIALT</name>
<dbReference type="AlphaFoldDB" id="A0A8J5XRW4"/>
<protein>
    <submittedName>
        <fullName evidence="2">Uncharacterized protein</fullName>
    </submittedName>
</protein>
<keyword evidence="1" id="KW-0472">Membrane</keyword>
<proteinExistence type="predicted"/>
<dbReference type="OrthoDB" id="10457749at2759"/>
<reference evidence="2" key="1">
    <citation type="submission" date="2021-05" db="EMBL/GenBank/DDBJ databases">
        <title>The genome of the haptophyte Pavlova lutheri (Diacronema luteri, Pavlovales) - a model for lipid biosynthesis in eukaryotic algae.</title>
        <authorList>
            <person name="Hulatt C.J."/>
            <person name="Posewitz M.C."/>
        </authorList>
    </citation>
    <scope>NUCLEOTIDE SEQUENCE</scope>
    <source>
        <strain evidence="2">NIVA-4/92</strain>
    </source>
</reference>
<dbReference type="Proteomes" id="UP000751190">
    <property type="component" value="Unassembled WGS sequence"/>
</dbReference>
<keyword evidence="1" id="KW-1133">Transmembrane helix</keyword>
<sequence>MKWPAVQRHALAEGTQLTAVGQLECAPPPWEPFALAPLTFTHVALALGLMVVFFERAQIRRACVLGSAYATVMVWYAFRRLSAGSRRRAQAKLPCKQRFNASAE</sequence>
<dbReference type="EMBL" id="JAGTXO010000010">
    <property type="protein sequence ID" value="KAG8465454.1"/>
    <property type="molecule type" value="Genomic_DNA"/>
</dbReference>
<accession>A0A8J5XRW4</accession>
<gene>
    <name evidence="2" type="ORF">KFE25_002761</name>
</gene>
<feature type="transmembrane region" description="Helical" evidence="1">
    <location>
        <begin position="33"/>
        <end position="53"/>
    </location>
</feature>
<feature type="transmembrane region" description="Helical" evidence="1">
    <location>
        <begin position="59"/>
        <end position="78"/>
    </location>
</feature>
<evidence type="ECO:0000313" key="2">
    <source>
        <dbReference type="EMBL" id="KAG8465454.1"/>
    </source>
</evidence>
<comment type="caution">
    <text evidence="2">The sequence shown here is derived from an EMBL/GenBank/DDBJ whole genome shotgun (WGS) entry which is preliminary data.</text>
</comment>